<organism evidence="1 2">
    <name type="scientific">Bodo saltans</name>
    <name type="common">Flagellated protozoan</name>
    <dbReference type="NCBI Taxonomy" id="75058"/>
    <lineage>
        <taxon>Eukaryota</taxon>
        <taxon>Discoba</taxon>
        <taxon>Euglenozoa</taxon>
        <taxon>Kinetoplastea</taxon>
        <taxon>Metakinetoplastina</taxon>
        <taxon>Eubodonida</taxon>
        <taxon>Bodonidae</taxon>
        <taxon>Bodo</taxon>
    </lineage>
</organism>
<evidence type="ECO:0000313" key="2">
    <source>
        <dbReference type="Proteomes" id="UP000051952"/>
    </source>
</evidence>
<gene>
    <name evidence="1" type="ORF">BSAL_67660</name>
</gene>
<feature type="non-terminal residue" evidence="1">
    <location>
        <position position="207"/>
    </location>
</feature>
<accession>A0A0S4IUQ5</accession>
<reference evidence="2" key="1">
    <citation type="submission" date="2015-09" db="EMBL/GenBank/DDBJ databases">
        <authorList>
            <consortium name="Pathogen Informatics"/>
        </authorList>
    </citation>
    <scope>NUCLEOTIDE SEQUENCE [LARGE SCALE GENOMIC DNA]</scope>
    <source>
        <strain evidence="2">Lake Konstanz</strain>
    </source>
</reference>
<dbReference type="Proteomes" id="UP000051952">
    <property type="component" value="Unassembled WGS sequence"/>
</dbReference>
<dbReference type="AlphaFoldDB" id="A0A0S4IUQ5"/>
<sequence length="207" mass="22931">MAPPPLSQHKTIVLRAARLGYERLRQIEQDLVLASAHFVARSAAATIRYDSNGGGTAPLHTYDVDAHMITDDDRSIASSPIMGLLLLRVQHQVRLGFSLRYAAQERSATILSMTLETLEDERLASLEELRNIDTQIARLRGKAVHMLSRYRLRLKRMRDGGVDGSDAEATAMQKEREDDDAKLFARVVAAQRKPPQLTGAVATGDSQ</sequence>
<keyword evidence="2" id="KW-1185">Reference proteome</keyword>
<protein>
    <submittedName>
        <fullName evidence="1">Uncharacterized protein</fullName>
    </submittedName>
</protein>
<dbReference type="VEuPathDB" id="TriTrypDB:BSAL_67660"/>
<proteinExistence type="predicted"/>
<evidence type="ECO:0000313" key="1">
    <source>
        <dbReference type="EMBL" id="CUF94474.1"/>
    </source>
</evidence>
<name>A0A0S4IUQ5_BODSA</name>
<dbReference type="EMBL" id="CYKH01000457">
    <property type="protein sequence ID" value="CUF94474.1"/>
    <property type="molecule type" value="Genomic_DNA"/>
</dbReference>